<sequence>MTSLSKVRNAPVYTPPPPKETEPNTIVAKQGGPSPETSTPTKPEAKQKPGYEATSTFEATAPAPGAPKPGKEPKNKEEALLRADEILNPSSGEKRDDDWTVLNDGTDGKATGKKEEGIASAQVKANEKLEKEELAKLSEGDRKKYKEVKDAIGEYHDKGSEQLALQKMLFQGKLPGEKDLKGEGTTLDHLADAASGKNLAKGINRGDFTGTLVREMATPSSINQGSKGTCAPTALSIDLADKNPAEYARISKGLASNEGKVELADGKTTLEREKEASIKDDGSGRSINQRILAPTLMEFSNGDGDYNDKTGEGAGATTDNLDKLNDAIHGKNMRHESFGDNDKDKALSVIDSELKRGNNVLTGMRFEEEGKQHSYHEVLVTGTSEENGKKYIHFTNPWGTEERMLREDFADRVFSANYEGNDERRNGISLPSNIGRGGGLGGLGGGLGDLMNVALPALRDQQAASLDKLF</sequence>
<evidence type="ECO:0000256" key="1">
    <source>
        <dbReference type="SAM" id="MobiDB-lite"/>
    </source>
</evidence>
<gene>
    <name evidence="2" type="ORF">D187_008695</name>
</gene>
<keyword evidence="3" id="KW-1185">Reference proteome</keyword>
<protein>
    <submittedName>
        <fullName evidence="2">Uncharacterized protein</fullName>
    </submittedName>
</protein>
<evidence type="ECO:0000313" key="2">
    <source>
        <dbReference type="EMBL" id="EPX62507.1"/>
    </source>
</evidence>
<feature type="compositionally biased region" description="Low complexity" evidence="1">
    <location>
        <begin position="33"/>
        <end position="42"/>
    </location>
</feature>
<accession>S9PJB5</accession>
<dbReference type="Proteomes" id="UP000011682">
    <property type="component" value="Unassembled WGS sequence"/>
</dbReference>
<feature type="compositionally biased region" description="Basic and acidic residues" evidence="1">
    <location>
        <begin position="106"/>
        <end position="117"/>
    </location>
</feature>
<evidence type="ECO:0000313" key="3">
    <source>
        <dbReference type="Proteomes" id="UP000011682"/>
    </source>
</evidence>
<feature type="compositionally biased region" description="Basic and acidic residues" evidence="1">
    <location>
        <begin position="69"/>
        <end position="85"/>
    </location>
</feature>
<dbReference type="Gene3D" id="3.90.70.10">
    <property type="entry name" value="Cysteine proteinases"/>
    <property type="match status" value="1"/>
</dbReference>
<feature type="region of interest" description="Disordered" evidence="1">
    <location>
        <begin position="1"/>
        <end position="129"/>
    </location>
</feature>
<dbReference type="OrthoDB" id="5518048at2"/>
<name>S9PJB5_CYSF2</name>
<dbReference type="EMBL" id="ANAH02000007">
    <property type="protein sequence ID" value="EPX62507.1"/>
    <property type="molecule type" value="Genomic_DNA"/>
</dbReference>
<proteinExistence type="predicted"/>
<dbReference type="AlphaFoldDB" id="S9PJB5"/>
<reference evidence="2" key="1">
    <citation type="submission" date="2013-05" db="EMBL/GenBank/DDBJ databases">
        <title>Genome assembly of Cystobacter fuscus DSM 2262.</title>
        <authorList>
            <person name="Sharma G."/>
            <person name="Khatri I."/>
            <person name="Kaur C."/>
            <person name="Mayilraj S."/>
            <person name="Subramanian S."/>
        </authorList>
    </citation>
    <scope>NUCLEOTIDE SEQUENCE [LARGE SCALE GENOMIC DNA]</scope>
    <source>
        <strain evidence="2">DSM 2262</strain>
    </source>
</reference>
<organism evidence="2 3">
    <name type="scientific">Cystobacter fuscus (strain ATCC 25194 / DSM 2262 / NBRC 100088 / M29)</name>
    <dbReference type="NCBI Taxonomy" id="1242864"/>
    <lineage>
        <taxon>Bacteria</taxon>
        <taxon>Pseudomonadati</taxon>
        <taxon>Myxococcota</taxon>
        <taxon>Myxococcia</taxon>
        <taxon>Myxococcales</taxon>
        <taxon>Cystobacterineae</taxon>
        <taxon>Archangiaceae</taxon>
        <taxon>Cystobacter</taxon>
    </lineage>
</organism>
<comment type="caution">
    <text evidence="2">The sequence shown here is derived from an EMBL/GenBank/DDBJ whole genome shotgun (WGS) entry which is preliminary data.</text>
</comment>
<dbReference type="RefSeq" id="WP_002621256.1">
    <property type="nucleotide sequence ID" value="NZ_ANAH02000007.1"/>
</dbReference>